<dbReference type="Proteomes" id="UP000293092">
    <property type="component" value="Unassembled WGS sequence"/>
</dbReference>
<evidence type="ECO:0000313" key="1">
    <source>
        <dbReference type="EMBL" id="RZQ56287.1"/>
    </source>
</evidence>
<gene>
    <name evidence="1" type="ORF">CWI82_02970</name>
</gene>
<keyword evidence="1" id="KW-0032">Aminotransferase</keyword>
<proteinExistence type="predicted"/>
<keyword evidence="1" id="KW-0808">Transferase</keyword>
<accession>A0ACD2HJ92</accession>
<organism evidence="1 2">
    <name type="scientific">Pseudidiomarina tainanensis</name>
    <dbReference type="NCBI Taxonomy" id="502365"/>
    <lineage>
        <taxon>Bacteria</taxon>
        <taxon>Pseudomonadati</taxon>
        <taxon>Pseudomonadota</taxon>
        <taxon>Gammaproteobacteria</taxon>
        <taxon>Alteromonadales</taxon>
        <taxon>Idiomarinaceae</taxon>
        <taxon>Pseudidiomarina</taxon>
    </lineage>
</organism>
<protein>
    <submittedName>
        <fullName evidence="1">Glutamine--scyllo-inositol aminotransferase</fullName>
    </submittedName>
</protein>
<name>A0ACD2HJ92_9GAMM</name>
<evidence type="ECO:0000313" key="2">
    <source>
        <dbReference type="Proteomes" id="UP000293092"/>
    </source>
</evidence>
<sequence>MIKLSTPNIGEDAIDAMNQVIRSGQLVHGEECLAFEKELATYLNVNHALVCSNGTAALHLALLTLEIGPGDAVIVPDFTYPATANVVAVCGARVVVVDVDRENYCIDIKKLRDTVRNWQGPEKLKAIMPVHEFGFPADMSAIVELANEHSLAVIEDAACAIGASRDGRKMGTIGTIGCFSFHPRKTLTTGEGGLVVTNNAELADKLRRFRNHGMERTDKGMKFFYPGLNYRLTNFQATLGRHQLQQLENWLKRRVTLARDYIELLQPLVVEGKIRLPETNSGHSWQTFMIVLDRRYNRDEIITLLRAQGVESSLGAQSLTTLNIYPTVDNSQVTTLVGHELFTQGLALPFCEIYDRNTAIKVVQALSDSLN</sequence>
<reference evidence="1" key="1">
    <citation type="submission" date="2017-11" db="EMBL/GenBank/DDBJ databases">
        <title>Comparative genomic and phylogenomic analyses of the family Idiomarinaceae.</title>
        <authorList>
            <person name="Liu Y."/>
            <person name="Shao Z."/>
        </authorList>
    </citation>
    <scope>NUCLEOTIDE SEQUENCE</scope>
    <source>
        <strain evidence="1">PIN1</strain>
    </source>
</reference>
<dbReference type="EMBL" id="PIQJ01000001">
    <property type="protein sequence ID" value="RZQ56287.1"/>
    <property type="molecule type" value="Genomic_DNA"/>
</dbReference>
<comment type="caution">
    <text evidence="1">The sequence shown here is derived from an EMBL/GenBank/DDBJ whole genome shotgun (WGS) entry which is preliminary data.</text>
</comment>
<keyword evidence="2" id="KW-1185">Reference proteome</keyword>